<keyword evidence="4" id="KW-1185">Reference proteome</keyword>
<name>A0A4R1RKU4_9FLAO</name>
<evidence type="ECO:0000313" key="3">
    <source>
        <dbReference type="EMBL" id="TCL66649.1"/>
    </source>
</evidence>
<dbReference type="SUPFAM" id="SSF53448">
    <property type="entry name" value="Nucleotide-diphospho-sugar transferases"/>
    <property type="match status" value="1"/>
</dbReference>
<reference evidence="3 4" key="1">
    <citation type="submission" date="2019-03" db="EMBL/GenBank/DDBJ databases">
        <title>Genomic Encyclopedia of Type Strains, Phase IV (KMG-IV): sequencing the most valuable type-strain genomes for metagenomic binning, comparative biology and taxonomic classification.</title>
        <authorList>
            <person name="Goeker M."/>
        </authorList>
    </citation>
    <scope>NUCLEOTIDE SEQUENCE [LARGE SCALE GENOMIC DNA]</scope>
    <source>
        <strain evidence="3 4">DSM 18792</strain>
    </source>
</reference>
<evidence type="ECO:0000256" key="1">
    <source>
        <dbReference type="SAM" id="Coils"/>
    </source>
</evidence>
<dbReference type="OrthoDB" id="761861at2"/>
<keyword evidence="1" id="KW-0175">Coiled coil</keyword>
<dbReference type="InterPro" id="IPR001173">
    <property type="entry name" value="Glyco_trans_2-like"/>
</dbReference>
<gene>
    <name evidence="3" type="ORF">EV196_10358</name>
</gene>
<dbReference type="AlphaFoldDB" id="A0A4R1RKU4"/>
<feature type="domain" description="Glycosyltransferase 2-like" evidence="2">
    <location>
        <begin position="3"/>
        <end position="131"/>
    </location>
</feature>
<sequence>MLSILIPTYHFNVVPLVKELHKQCIACDIVFEILVYDDGSKSELNSKNTLINSLQNCTFKELPHNIGRSAIRNLLAVGSKYENLLFLDADVKPKDKNFIKNYLSVLDKTIIYGGIIEKELPPKKPYVLRWLYTKKRESKKGLHSSNFLIKKELFRKNNFDESLLKYGYEDYLFFNSLKKQNMPVFCLRNPAIHNTDDDAVTFIEKTENSIKNLIEIIEKEKIETKSQNISKKYELLKRAKLNMFVAFIYKNLRPLLIKNFNSSHPSLFLFDFYKLGYYCTLKNKK</sequence>
<feature type="coiled-coil region" evidence="1">
    <location>
        <begin position="203"/>
        <end position="239"/>
    </location>
</feature>
<comment type="caution">
    <text evidence="3">The sequence shown here is derived from an EMBL/GenBank/DDBJ whole genome shotgun (WGS) entry which is preliminary data.</text>
</comment>
<dbReference type="InterPro" id="IPR029044">
    <property type="entry name" value="Nucleotide-diphossugar_trans"/>
</dbReference>
<dbReference type="Pfam" id="PF00535">
    <property type="entry name" value="Glycos_transf_2"/>
    <property type="match status" value="1"/>
</dbReference>
<proteinExistence type="predicted"/>
<protein>
    <submittedName>
        <fullName evidence="3">Glycosyl transferase family 2</fullName>
    </submittedName>
</protein>
<keyword evidence="3" id="KW-0808">Transferase</keyword>
<dbReference type="RefSeq" id="WP_132216739.1">
    <property type="nucleotide sequence ID" value="NZ_OX156936.1"/>
</dbReference>
<dbReference type="Proteomes" id="UP000295455">
    <property type="component" value="Unassembled WGS sequence"/>
</dbReference>
<organism evidence="3 4">
    <name type="scientific">Mariniflexile fucanivorans</name>
    <dbReference type="NCBI Taxonomy" id="264023"/>
    <lineage>
        <taxon>Bacteria</taxon>
        <taxon>Pseudomonadati</taxon>
        <taxon>Bacteroidota</taxon>
        <taxon>Flavobacteriia</taxon>
        <taxon>Flavobacteriales</taxon>
        <taxon>Flavobacteriaceae</taxon>
        <taxon>Mariniflexile</taxon>
    </lineage>
</organism>
<dbReference type="EMBL" id="SLUP01000003">
    <property type="protein sequence ID" value="TCL66649.1"/>
    <property type="molecule type" value="Genomic_DNA"/>
</dbReference>
<dbReference type="Gene3D" id="3.90.550.10">
    <property type="entry name" value="Spore Coat Polysaccharide Biosynthesis Protein SpsA, Chain A"/>
    <property type="match status" value="1"/>
</dbReference>
<evidence type="ECO:0000259" key="2">
    <source>
        <dbReference type="Pfam" id="PF00535"/>
    </source>
</evidence>
<dbReference type="GO" id="GO:0016740">
    <property type="term" value="F:transferase activity"/>
    <property type="evidence" value="ECO:0007669"/>
    <property type="project" value="UniProtKB-KW"/>
</dbReference>
<evidence type="ECO:0000313" key="4">
    <source>
        <dbReference type="Proteomes" id="UP000295455"/>
    </source>
</evidence>
<accession>A0A4R1RKU4</accession>